<keyword evidence="2" id="KW-1185">Reference proteome</keyword>
<comment type="caution">
    <text evidence="1">The sequence shown here is derived from an EMBL/GenBank/DDBJ whole genome shotgun (WGS) entry which is preliminary data.</text>
</comment>
<dbReference type="PANTHER" id="PTHR43544:SF12">
    <property type="entry name" value="NAD(P)-BINDING ROSSMANN-FOLD SUPERFAMILY PROTEIN"/>
    <property type="match status" value="1"/>
</dbReference>
<dbReference type="GO" id="GO:0005737">
    <property type="term" value="C:cytoplasm"/>
    <property type="evidence" value="ECO:0007669"/>
    <property type="project" value="TreeGrafter"/>
</dbReference>
<dbReference type="GO" id="GO:0016491">
    <property type="term" value="F:oxidoreductase activity"/>
    <property type="evidence" value="ECO:0007669"/>
    <property type="project" value="TreeGrafter"/>
</dbReference>
<dbReference type="Pfam" id="PF00106">
    <property type="entry name" value="adh_short"/>
    <property type="match status" value="1"/>
</dbReference>
<dbReference type="EMBL" id="MDKE01000008">
    <property type="protein sequence ID" value="OIN12914.1"/>
    <property type="molecule type" value="Genomic_DNA"/>
</dbReference>
<name>A0A1J4QFJ4_9GAMM</name>
<dbReference type="PANTHER" id="PTHR43544">
    <property type="entry name" value="SHORT-CHAIN DEHYDROGENASE/REDUCTASE"/>
    <property type="match status" value="1"/>
</dbReference>
<dbReference type="SUPFAM" id="SSF51735">
    <property type="entry name" value="NAD(P)-binding Rossmann-fold domains"/>
    <property type="match status" value="1"/>
</dbReference>
<evidence type="ECO:0000313" key="2">
    <source>
        <dbReference type="Proteomes" id="UP000243073"/>
    </source>
</evidence>
<evidence type="ECO:0000313" key="1">
    <source>
        <dbReference type="EMBL" id="OIN12914.1"/>
    </source>
</evidence>
<protein>
    <recommendedName>
        <fullName evidence="3">Short chain dehydrogenase</fullName>
    </recommendedName>
</protein>
<gene>
    <name evidence="1" type="ORF">BFR47_11065</name>
</gene>
<dbReference type="Gene3D" id="3.40.50.720">
    <property type="entry name" value="NAD(P)-binding Rossmann-like Domain"/>
    <property type="match status" value="1"/>
</dbReference>
<dbReference type="InterPro" id="IPR051468">
    <property type="entry name" value="Fungal_SecMetab_SDRs"/>
</dbReference>
<dbReference type="STRING" id="1414654.BFR47_11065"/>
<evidence type="ECO:0008006" key="3">
    <source>
        <dbReference type="Google" id="ProtNLM"/>
    </source>
</evidence>
<accession>A0A1J4QFJ4</accession>
<dbReference type="OrthoDB" id="9785826at2"/>
<dbReference type="RefSeq" id="WP_071471774.1">
    <property type="nucleotide sequence ID" value="NZ_MDKE01000008.1"/>
</dbReference>
<dbReference type="Proteomes" id="UP000243073">
    <property type="component" value="Unassembled WGS sequence"/>
</dbReference>
<dbReference type="InterPro" id="IPR036291">
    <property type="entry name" value="NAD(P)-bd_dom_sf"/>
</dbReference>
<organism evidence="1 2">
    <name type="scientific">Oceanisphaera psychrotolerans</name>
    <dbReference type="NCBI Taxonomy" id="1414654"/>
    <lineage>
        <taxon>Bacteria</taxon>
        <taxon>Pseudomonadati</taxon>
        <taxon>Pseudomonadota</taxon>
        <taxon>Gammaproteobacteria</taxon>
        <taxon>Aeromonadales</taxon>
        <taxon>Aeromonadaceae</taxon>
        <taxon>Oceanisphaera</taxon>
    </lineage>
</organism>
<sequence>MQYWIMGGGGIGRALARACLERGDKVVLFSRTDPGVDGVDWRTVDNTDLAALTEVTRELPLPERVINTLGMLHQGEQQPEKRIEHVTETALANSIHINTWPTLAMARLLSTRLSSQQPLLFAALSARVGSISDNRAGGWYSYRISKAALNMAIKTLSIEWQRRFPAACVVGLHPGTVATALSAPFHSGLAEGQLQAPEVAAEHLLWVLDRLTPAQSGNLYAWDGSLIEP</sequence>
<proteinExistence type="predicted"/>
<dbReference type="InterPro" id="IPR002347">
    <property type="entry name" value="SDR_fam"/>
</dbReference>
<dbReference type="AlphaFoldDB" id="A0A1J4QFJ4"/>
<reference evidence="1 2" key="1">
    <citation type="submission" date="2016-07" db="EMBL/GenBank/DDBJ databases">
        <title>Draft Genome Sequence of Oceanisphaera psychrotolerans, isolated from coastal sediment samples.</title>
        <authorList>
            <person name="Zhuo S."/>
            <person name="Ruan Z."/>
        </authorList>
    </citation>
    <scope>NUCLEOTIDE SEQUENCE [LARGE SCALE GENOMIC DNA]</scope>
    <source>
        <strain evidence="1 2">LAM-WHM-ZC</strain>
    </source>
</reference>